<accession>A0A7I8WFF1</accession>
<reference evidence="2 3" key="1">
    <citation type="submission" date="2020-08" db="EMBL/GenBank/DDBJ databases">
        <authorList>
            <person name="Hejnol A."/>
        </authorList>
    </citation>
    <scope>NUCLEOTIDE SEQUENCE [LARGE SCALE GENOMIC DNA]</scope>
</reference>
<feature type="signal peptide" evidence="1">
    <location>
        <begin position="1"/>
        <end position="24"/>
    </location>
</feature>
<dbReference type="PANTHER" id="PTHR45713:SF6">
    <property type="entry name" value="F5_8 TYPE C DOMAIN-CONTAINING PROTEIN"/>
    <property type="match status" value="1"/>
</dbReference>
<evidence type="ECO:0000313" key="2">
    <source>
        <dbReference type="EMBL" id="CAD5126904.1"/>
    </source>
</evidence>
<sequence length="434" mass="49343">MLSNDKYCFWCFLFGSVFFISVDTQHVNIAFNQTVSVSTSNGNDGDLAVNGIFHIDSFFQTNISLSLRQWWMVTFDKQYFVRTIRILNSKDGSGMKDIDFLTHISTVNYLNSSQFSLCNTINEIIPKRKAATIDCLKGPQYSRSLVVEKRSTDHPLTICEIEIWTMRDIDRNKMDVSTNGWWLRNANDGQSDSGRFLKCPETASASPGWWKMNLEVMSELYAVSIVSRAGFNSRLNSINIIVNNDNTELPWIPERICSSIDKASSYMTRRCQKSTVGQFLALVRSTASNVIMSICEIEVFGSTIKDEPQVNWVINSYNSSFQHYNDNSSCSVNAVHSIGISQYQSKALVAELKGVSLLQSCLNAAFKIYVTSFTIEEECELINHVDGYYSELDMMDSCIFKCQCQSNNCLRIHFTILQSKLLTLNRDFYIIVNI</sequence>
<protein>
    <submittedName>
        <fullName evidence="2">Uncharacterized protein</fullName>
    </submittedName>
</protein>
<keyword evidence="1" id="KW-0732">Signal</keyword>
<keyword evidence="3" id="KW-1185">Reference proteome</keyword>
<name>A0A7I8WFF1_9ANNE</name>
<dbReference type="Proteomes" id="UP000549394">
    <property type="component" value="Unassembled WGS sequence"/>
</dbReference>
<dbReference type="InterPro" id="IPR008979">
    <property type="entry name" value="Galactose-bd-like_sf"/>
</dbReference>
<comment type="caution">
    <text evidence="2">The sequence shown here is derived from an EMBL/GenBank/DDBJ whole genome shotgun (WGS) entry which is preliminary data.</text>
</comment>
<dbReference type="SUPFAM" id="SSF49785">
    <property type="entry name" value="Galactose-binding domain-like"/>
    <property type="match status" value="2"/>
</dbReference>
<feature type="chain" id="PRO_5029529182" evidence="1">
    <location>
        <begin position="25"/>
        <end position="434"/>
    </location>
</feature>
<evidence type="ECO:0000313" key="3">
    <source>
        <dbReference type="Proteomes" id="UP000549394"/>
    </source>
</evidence>
<dbReference type="AlphaFoldDB" id="A0A7I8WFF1"/>
<dbReference type="Gene3D" id="2.60.120.260">
    <property type="entry name" value="Galactose-binding domain-like"/>
    <property type="match status" value="2"/>
</dbReference>
<proteinExistence type="predicted"/>
<organism evidence="2 3">
    <name type="scientific">Dimorphilus gyrociliatus</name>
    <dbReference type="NCBI Taxonomy" id="2664684"/>
    <lineage>
        <taxon>Eukaryota</taxon>
        <taxon>Metazoa</taxon>
        <taxon>Spiralia</taxon>
        <taxon>Lophotrochozoa</taxon>
        <taxon>Annelida</taxon>
        <taxon>Polychaeta</taxon>
        <taxon>Polychaeta incertae sedis</taxon>
        <taxon>Dinophilidae</taxon>
        <taxon>Dimorphilus</taxon>
    </lineage>
</organism>
<dbReference type="PANTHER" id="PTHR45713">
    <property type="entry name" value="FTP DOMAIN-CONTAINING PROTEIN"/>
    <property type="match status" value="1"/>
</dbReference>
<gene>
    <name evidence="2" type="ORF">DGYR_LOCUS14121</name>
</gene>
<dbReference type="OrthoDB" id="6102375at2759"/>
<dbReference type="EMBL" id="CAJFCJ010000100">
    <property type="protein sequence ID" value="CAD5126904.1"/>
    <property type="molecule type" value="Genomic_DNA"/>
</dbReference>
<evidence type="ECO:0000256" key="1">
    <source>
        <dbReference type="SAM" id="SignalP"/>
    </source>
</evidence>
<dbReference type="InterPro" id="IPR051941">
    <property type="entry name" value="BG_Antigen-Binding_Lectin"/>
</dbReference>